<dbReference type="EMBL" id="CP030140">
    <property type="protein sequence ID" value="AWX69304.1"/>
    <property type="molecule type" value="Genomic_DNA"/>
</dbReference>
<dbReference type="AlphaFoldDB" id="A0A2Z4NCL3"/>
<dbReference type="Proteomes" id="UP000250218">
    <property type="component" value="Chromosome"/>
</dbReference>
<accession>A0A2Z4NCL3</accession>
<dbReference type="RefSeq" id="WP_033178752.1">
    <property type="nucleotide sequence ID" value="NZ_CP030140.1"/>
</dbReference>
<feature type="region of interest" description="Disordered" evidence="1">
    <location>
        <begin position="376"/>
        <end position="405"/>
    </location>
</feature>
<name>A0A2Z4NCL3_9BACT</name>
<evidence type="ECO:0000256" key="1">
    <source>
        <dbReference type="SAM" id="MobiDB-lite"/>
    </source>
</evidence>
<organism evidence="2 3">
    <name type="scientific">[Mycoplasma] anseris</name>
    <dbReference type="NCBI Taxonomy" id="92400"/>
    <lineage>
        <taxon>Bacteria</taxon>
        <taxon>Bacillati</taxon>
        <taxon>Mycoplasmatota</taxon>
        <taxon>Mycoplasmoidales</taxon>
        <taxon>Metamycoplasmataceae</taxon>
        <taxon>Metamycoplasma</taxon>
    </lineage>
</organism>
<gene>
    <name evidence="2" type="ORF">DP065_00845</name>
</gene>
<reference evidence="3" key="1">
    <citation type="submission" date="2018-06" db="EMBL/GenBank/DDBJ databases">
        <title>Complete genome sequences of Mycoplasma anatis, M. anseris and M. cloacale type strains.</title>
        <authorList>
            <person name="Grozner D."/>
            <person name="Forro B."/>
            <person name="Sulyok K.M."/>
            <person name="Marton S."/>
            <person name="Kreizinger Z."/>
            <person name="Banyai K."/>
            <person name="Gyuranecz M."/>
        </authorList>
    </citation>
    <scope>NUCLEOTIDE SEQUENCE [LARGE SCALE GENOMIC DNA]</scope>
    <source>
        <strain evidence="3">ATCC 49234</strain>
    </source>
</reference>
<feature type="compositionally biased region" description="Basic and acidic residues" evidence="1">
    <location>
        <begin position="387"/>
        <end position="405"/>
    </location>
</feature>
<dbReference type="KEGG" id="mane:DP065_00845"/>
<evidence type="ECO:0000313" key="3">
    <source>
        <dbReference type="Proteomes" id="UP000250218"/>
    </source>
</evidence>
<feature type="compositionally biased region" description="Basic residues" evidence="1">
    <location>
        <begin position="377"/>
        <end position="386"/>
    </location>
</feature>
<keyword evidence="3" id="KW-1185">Reference proteome</keyword>
<sequence>MFKKLPNYKITLEGLKHISPFQDGTYSKKILYIKTKNFLEIDNYELTINSSMTLEELNLIILNSFELMNNEILSWFTFEYQSSIDEVFKLYFLPESIKMDVPYFKSLISNFRSADTSLYSVWNNIKALDNDNALSASKPILKFNIVLKNGVLLGFNVKLKETKEEKFAFSDFSIKCNGDFVFDLKSEDIKKIEEPFVNSKKKTNLNLNKVIDKKLQIKPVANKIKAMEIINKIEQLKAKNNSIFPENNEDISIEIGAESKDIEMGDMVFFVGLKLLDEYQAEFNEKHSIRKPFDYEEELPEFAPGMPSLEDMVEELYESAKMMGVEDDNIVEYFLNSYNQFKEINLGWQSADPEATKFYEDLIISKLKTLMDAKNKDRAKKLKTPKKVVEDKKEDKSDLKDLDIN</sequence>
<protein>
    <submittedName>
        <fullName evidence="2">Uncharacterized protein</fullName>
    </submittedName>
</protein>
<evidence type="ECO:0000313" key="2">
    <source>
        <dbReference type="EMBL" id="AWX69304.1"/>
    </source>
</evidence>
<proteinExistence type="predicted"/>